<evidence type="ECO:0000313" key="8">
    <source>
        <dbReference type="WormBase" id="SRAE_2000051300"/>
    </source>
</evidence>
<dbReference type="AlphaFoldDB" id="A0A090LCJ2"/>
<sequence length="292" mass="33979">MNNLTLNNNINDTDLNEPYEDVIGTGVLLKKVINEGNNIKPVDGDIIKIILIYHGLNNSHSEEITFTLGYLLNTEGIELACKYMDVGETAIFKIKSHLAYGEIGLLENSCIIPPNHDLIVQIHLISIEGHQKLLLDDTPIDEILENFKIFRKKGKFYFQRGELDRAMFIYNKLLHILDEITINRFDKLLLIEMSILQNNLAVCYYKLKDHTNALKMSTAAVSTNPENVNIIYKHLIILKDLRLYEKAITLIEKSMINLPSEKMELEKRFNQFIKYKKKVDDDQREFYRKMMR</sequence>
<accession>A0A090LCJ2</accession>
<dbReference type="InterPro" id="IPR001179">
    <property type="entry name" value="PPIase_FKBP_dom"/>
</dbReference>
<dbReference type="GeneID" id="36378202"/>
<gene>
    <name evidence="5 7 8" type="ORF">SRAE_2000051300</name>
</gene>
<dbReference type="STRING" id="34506.A0A090LCJ2"/>
<comment type="catalytic activity">
    <reaction evidence="3">
        <text>[protein]-peptidylproline (omega=180) = [protein]-peptidylproline (omega=0)</text>
        <dbReference type="Rhea" id="RHEA:16237"/>
        <dbReference type="Rhea" id="RHEA-COMP:10747"/>
        <dbReference type="Rhea" id="RHEA-COMP:10748"/>
        <dbReference type="ChEBI" id="CHEBI:83833"/>
        <dbReference type="ChEBI" id="CHEBI:83834"/>
        <dbReference type="EC" id="5.2.1.8"/>
    </reaction>
</comment>
<dbReference type="RefSeq" id="XP_024505038.1">
    <property type="nucleotide sequence ID" value="XM_024651352.1"/>
</dbReference>
<dbReference type="SUPFAM" id="SSF48452">
    <property type="entry name" value="TPR-like"/>
    <property type="match status" value="1"/>
</dbReference>
<keyword evidence="3 5" id="KW-0413">Isomerase</keyword>
<keyword evidence="6" id="KW-1185">Reference proteome</keyword>
<dbReference type="GO" id="GO:0005829">
    <property type="term" value="C:cytosol"/>
    <property type="evidence" value="ECO:0007669"/>
    <property type="project" value="TreeGrafter"/>
</dbReference>
<dbReference type="GO" id="GO:0012505">
    <property type="term" value="C:endomembrane system"/>
    <property type="evidence" value="ECO:0007669"/>
    <property type="project" value="TreeGrafter"/>
</dbReference>
<dbReference type="PROSITE" id="PS50059">
    <property type="entry name" value="FKBP_PPIASE"/>
    <property type="match status" value="1"/>
</dbReference>
<dbReference type="SUPFAM" id="SSF54534">
    <property type="entry name" value="FKBP-like"/>
    <property type="match status" value="1"/>
</dbReference>
<dbReference type="Gene3D" id="3.10.50.40">
    <property type="match status" value="1"/>
</dbReference>
<reference evidence="5 6" key="1">
    <citation type="submission" date="2014-09" db="EMBL/GenBank/DDBJ databases">
        <authorList>
            <person name="Martin A.A."/>
        </authorList>
    </citation>
    <scope>NUCLEOTIDE SEQUENCE</scope>
    <source>
        <strain evidence="6">ED321</strain>
        <strain evidence="5">ED321 Heterogonic</strain>
    </source>
</reference>
<dbReference type="GO" id="GO:0044183">
    <property type="term" value="F:protein folding chaperone"/>
    <property type="evidence" value="ECO:0007669"/>
    <property type="project" value="TreeGrafter"/>
</dbReference>
<keyword evidence="2" id="KW-0802">TPR repeat</keyword>
<dbReference type="OMA" id="IDAWEMV"/>
<dbReference type="GO" id="GO:0005740">
    <property type="term" value="C:mitochondrial envelope"/>
    <property type="evidence" value="ECO:0007669"/>
    <property type="project" value="TreeGrafter"/>
</dbReference>
<proteinExistence type="predicted"/>
<dbReference type="WBParaSite" id="SRAE_2000051300.1">
    <property type="protein sequence ID" value="SRAE_2000051300.1"/>
    <property type="gene ID" value="WBGene00260708"/>
</dbReference>
<evidence type="ECO:0000256" key="1">
    <source>
        <dbReference type="ARBA" id="ARBA00022737"/>
    </source>
</evidence>
<dbReference type="WormBase" id="SRAE_2000051300">
    <property type="protein sequence ID" value="SRP08528"/>
    <property type="gene ID" value="WBGene00260708"/>
</dbReference>
<protein>
    <recommendedName>
        <fullName evidence="3">peptidylprolyl isomerase</fullName>
        <ecNumber evidence="3">5.2.1.8</ecNumber>
    </recommendedName>
</protein>
<dbReference type="InterPro" id="IPR046357">
    <property type="entry name" value="PPIase_dom_sf"/>
</dbReference>
<dbReference type="PANTHER" id="PTHR46512">
    <property type="entry name" value="PEPTIDYLPROLYL ISOMERASE"/>
    <property type="match status" value="1"/>
</dbReference>
<evidence type="ECO:0000313" key="5">
    <source>
        <dbReference type="EMBL" id="CEF65838.1"/>
    </source>
</evidence>
<evidence type="ECO:0000256" key="3">
    <source>
        <dbReference type="PROSITE-ProRule" id="PRU00277"/>
    </source>
</evidence>
<dbReference type="Proteomes" id="UP000035682">
    <property type="component" value="Unplaced"/>
</dbReference>
<evidence type="ECO:0000313" key="6">
    <source>
        <dbReference type="Proteomes" id="UP000035682"/>
    </source>
</evidence>
<dbReference type="GO" id="GO:0003755">
    <property type="term" value="F:peptidyl-prolyl cis-trans isomerase activity"/>
    <property type="evidence" value="ECO:0007669"/>
    <property type="project" value="UniProtKB-KW"/>
</dbReference>
<dbReference type="GO" id="GO:0016020">
    <property type="term" value="C:membrane"/>
    <property type="evidence" value="ECO:0007669"/>
    <property type="project" value="TreeGrafter"/>
</dbReference>
<dbReference type="InterPro" id="IPR050754">
    <property type="entry name" value="FKBP4/5/8-like"/>
</dbReference>
<evidence type="ECO:0000313" key="7">
    <source>
        <dbReference type="WBParaSite" id="SRAE_2000051300.1"/>
    </source>
</evidence>
<dbReference type="EMBL" id="LN609529">
    <property type="protein sequence ID" value="CEF65838.1"/>
    <property type="molecule type" value="Genomic_DNA"/>
</dbReference>
<dbReference type="Gene3D" id="1.25.40.10">
    <property type="entry name" value="Tetratricopeptide repeat domain"/>
    <property type="match status" value="1"/>
</dbReference>
<keyword evidence="3" id="KW-0697">Rotamase</keyword>
<evidence type="ECO:0000256" key="2">
    <source>
        <dbReference type="ARBA" id="ARBA00022803"/>
    </source>
</evidence>
<dbReference type="InterPro" id="IPR011990">
    <property type="entry name" value="TPR-like_helical_dom_sf"/>
</dbReference>
<organism evidence="5">
    <name type="scientific">Strongyloides ratti</name>
    <name type="common">Parasitic roundworm</name>
    <dbReference type="NCBI Taxonomy" id="34506"/>
    <lineage>
        <taxon>Eukaryota</taxon>
        <taxon>Metazoa</taxon>
        <taxon>Ecdysozoa</taxon>
        <taxon>Nematoda</taxon>
        <taxon>Chromadorea</taxon>
        <taxon>Rhabditida</taxon>
        <taxon>Tylenchina</taxon>
        <taxon>Panagrolaimomorpha</taxon>
        <taxon>Strongyloidoidea</taxon>
        <taxon>Strongyloididae</taxon>
        <taxon>Strongyloides</taxon>
    </lineage>
</organism>
<dbReference type="CTD" id="36378202"/>
<dbReference type="GO" id="GO:0043066">
    <property type="term" value="P:negative regulation of apoptotic process"/>
    <property type="evidence" value="ECO:0007669"/>
    <property type="project" value="TreeGrafter"/>
</dbReference>
<dbReference type="PANTHER" id="PTHR46512:SF1">
    <property type="entry name" value="PEPTIDYLPROLYL ISOMERASE"/>
    <property type="match status" value="1"/>
</dbReference>
<dbReference type="OrthoDB" id="532682at2759"/>
<dbReference type="InterPro" id="IPR019734">
    <property type="entry name" value="TPR_rpt"/>
</dbReference>
<reference evidence="7" key="2">
    <citation type="submission" date="2020-12" db="UniProtKB">
        <authorList>
            <consortium name="WormBaseParasite"/>
        </authorList>
    </citation>
    <scope>IDENTIFICATION</scope>
</reference>
<dbReference type="Pfam" id="PF00254">
    <property type="entry name" value="FKBP_C"/>
    <property type="match status" value="1"/>
</dbReference>
<feature type="domain" description="PPIase FKBP-type" evidence="4">
    <location>
        <begin position="56"/>
        <end position="128"/>
    </location>
</feature>
<dbReference type="EC" id="5.2.1.8" evidence="3"/>
<dbReference type="Pfam" id="PF13181">
    <property type="entry name" value="TPR_8"/>
    <property type="match status" value="1"/>
</dbReference>
<keyword evidence="1" id="KW-0677">Repeat</keyword>
<name>A0A090LCJ2_STRRB</name>
<evidence type="ECO:0000259" key="4">
    <source>
        <dbReference type="PROSITE" id="PS50059"/>
    </source>
</evidence>
<dbReference type="SMART" id="SM00028">
    <property type="entry name" value="TPR"/>
    <property type="match status" value="2"/>
</dbReference>